<feature type="transmembrane region" description="Helical" evidence="8">
    <location>
        <begin position="945"/>
        <end position="965"/>
    </location>
</feature>
<dbReference type="PANTHER" id="PTHR43394">
    <property type="entry name" value="ATP-DEPENDENT PERMEASE MDL1, MITOCHONDRIAL"/>
    <property type="match status" value="1"/>
</dbReference>
<evidence type="ECO:0000259" key="9">
    <source>
        <dbReference type="PROSITE" id="PS50893"/>
    </source>
</evidence>
<feature type="transmembrane region" description="Helical" evidence="8">
    <location>
        <begin position="156"/>
        <end position="175"/>
    </location>
</feature>
<feature type="domain" description="ABC transporter" evidence="9">
    <location>
        <begin position="1000"/>
        <end position="1236"/>
    </location>
</feature>
<dbReference type="GO" id="GO:0016887">
    <property type="term" value="F:ATP hydrolysis activity"/>
    <property type="evidence" value="ECO:0007669"/>
    <property type="project" value="InterPro"/>
</dbReference>
<dbReference type="InterPro" id="IPR036640">
    <property type="entry name" value="ABC1_TM_sf"/>
</dbReference>
<keyword evidence="6 8" id="KW-1133">Transmembrane helix</keyword>
<dbReference type="CDD" id="cd18577">
    <property type="entry name" value="ABC_6TM_Pgp_ABCB1_D1_like"/>
    <property type="match status" value="1"/>
</dbReference>
<dbReference type="FunFam" id="3.40.50.300:FF:002283">
    <property type="entry name" value="p-GlycoProtein related"/>
    <property type="match status" value="1"/>
</dbReference>
<feature type="domain" description="ABC transporter" evidence="9">
    <location>
        <begin position="359"/>
        <end position="598"/>
    </location>
</feature>
<keyword evidence="5" id="KW-0067">ATP-binding</keyword>
<keyword evidence="12" id="KW-1185">Reference proteome</keyword>
<gene>
    <name evidence="11" type="ORF">PENTCL1PPCAC_9327</name>
</gene>
<organism evidence="11 12">
    <name type="scientific">Pristionchus entomophagus</name>
    <dbReference type="NCBI Taxonomy" id="358040"/>
    <lineage>
        <taxon>Eukaryota</taxon>
        <taxon>Metazoa</taxon>
        <taxon>Ecdysozoa</taxon>
        <taxon>Nematoda</taxon>
        <taxon>Chromadorea</taxon>
        <taxon>Rhabditida</taxon>
        <taxon>Rhabditina</taxon>
        <taxon>Diplogasteromorpha</taxon>
        <taxon>Diplogasteroidea</taxon>
        <taxon>Neodiplogasteridae</taxon>
        <taxon>Pristionchus</taxon>
    </lineage>
</organism>
<dbReference type="AlphaFoldDB" id="A0AAV5SXR0"/>
<evidence type="ECO:0000259" key="10">
    <source>
        <dbReference type="PROSITE" id="PS50929"/>
    </source>
</evidence>
<feature type="domain" description="ABC transmembrane type-1" evidence="10">
    <location>
        <begin position="34"/>
        <end position="323"/>
    </location>
</feature>
<dbReference type="PANTHER" id="PTHR43394:SF27">
    <property type="entry name" value="ATP-DEPENDENT TRANSLOCASE ABCB1-LIKE"/>
    <property type="match status" value="1"/>
</dbReference>
<dbReference type="InterPro" id="IPR003593">
    <property type="entry name" value="AAA+_ATPase"/>
</dbReference>
<dbReference type="PROSITE" id="PS00211">
    <property type="entry name" value="ABC_TRANSPORTER_1"/>
    <property type="match status" value="2"/>
</dbReference>
<dbReference type="FunFam" id="3.40.50.300:FF:001797">
    <property type="entry name" value="ABC transporter, putative"/>
    <property type="match status" value="1"/>
</dbReference>
<dbReference type="GO" id="GO:0005743">
    <property type="term" value="C:mitochondrial inner membrane"/>
    <property type="evidence" value="ECO:0007669"/>
    <property type="project" value="TreeGrafter"/>
</dbReference>
<dbReference type="CDD" id="cd03249">
    <property type="entry name" value="ABC_MTABC3_MDL1_MDL2"/>
    <property type="match status" value="1"/>
</dbReference>
<dbReference type="Proteomes" id="UP001432027">
    <property type="component" value="Unassembled WGS sequence"/>
</dbReference>
<feature type="transmembrane region" description="Helical" evidence="8">
    <location>
        <begin position="181"/>
        <end position="203"/>
    </location>
</feature>
<feature type="transmembrane region" description="Helical" evidence="8">
    <location>
        <begin position="911"/>
        <end position="933"/>
    </location>
</feature>
<dbReference type="Pfam" id="PF00005">
    <property type="entry name" value="ABC_tran"/>
    <property type="match status" value="2"/>
</dbReference>
<feature type="transmembrane region" description="Helical" evidence="8">
    <location>
        <begin position="804"/>
        <end position="824"/>
    </location>
</feature>
<dbReference type="PROSITE" id="PS50893">
    <property type="entry name" value="ABC_TRANSPORTER_2"/>
    <property type="match status" value="2"/>
</dbReference>
<feature type="transmembrane region" description="Helical" evidence="8">
    <location>
        <begin position="77"/>
        <end position="105"/>
    </location>
</feature>
<dbReference type="SUPFAM" id="SSF52540">
    <property type="entry name" value="P-loop containing nucleoside triphosphate hydrolases"/>
    <property type="match status" value="2"/>
</dbReference>
<evidence type="ECO:0000313" key="12">
    <source>
        <dbReference type="Proteomes" id="UP001432027"/>
    </source>
</evidence>
<evidence type="ECO:0008006" key="13">
    <source>
        <dbReference type="Google" id="ProtNLM"/>
    </source>
</evidence>
<proteinExistence type="inferred from homology"/>
<feature type="transmembrane region" description="Helical" evidence="8">
    <location>
        <begin position="255"/>
        <end position="285"/>
    </location>
</feature>
<comment type="caution">
    <text evidence="11">The sequence shown here is derived from an EMBL/GenBank/DDBJ whole genome shotgun (WGS) entry which is preliminary data.</text>
</comment>
<dbReference type="Pfam" id="PF00664">
    <property type="entry name" value="ABC_membrane"/>
    <property type="match status" value="2"/>
</dbReference>
<dbReference type="PROSITE" id="PS50929">
    <property type="entry name" value="ABC_TM1F"/>
    <property type="match status" value="2"/>
</dbReference>
<accession>A0AAV5SXR0</accession>
<dbReference type="GO" id="GO:0005524">
    <property type="term" value="F:ATP binding"/>
    <property type="evidence" value="ECO:0007669"/>
    <property type="project" value="UniProtKB-KW"/>
</dbReference>
<dbReference type="SMART" id="SM00382">
    <property type="entry name" value="AAA"/>
    <property type="match status" value="2"/>
</dbReference>
<evidence type="ECO:0000256" key="7">
    <source>
        <dbReference type="ARBA" id="ARBA00023136"/>
    </source>
</evidence>
<name>A0AAV5SXR0_9BILA</name>
<feature type="domain" description="ABC transmembrane type-1" evidence="10">
    <location>
        <begin position="685"/>
        <end position="970"/>
    </location>
</feature>
<comment type="similarity">
    <text evidence="2">Belongs to the ABC transporter superfamily. ABCB family. Multidrug resistance exporter (TC 3.A.1.201) subfamily.</text>
</comment>
<dbReference type="InterPro" id="IPR003439">
    <property type="entry name" value="ABC_transporter-like_ATP-bd"/>
</dbReference>
<feature type="transmembrane region" description="Helical" evidence="8">
    <location>
        <begin position="30"/>
        <end position="57"/>
    </location>
</feature>
<dbReference type="InterPro" id="IPR027417">
    <property type="entry name" value="P-loop_NTPase"/>
</dbReference>
<evidence type="ECO:0000256" key="8">
    <source>
        <dbReference type="SAM" id="Phobius"/>
    </source>
</evidence>
<dbReference type="GO" id="GO:0015421">
    <property type="term" value="F:ABC-type oligopeptide transporter activity"/>
    <property type="evidence" value="ECO:0007669"/>
    <property type="project" value="TreeGrafter"/>
</dbReference>
<protein>
    <recommendedName>
        <fullName evidence="13">ABC transporter ATP-binding protein</fullName>
    </recommendedName>
</protein>
<feature type="non-terminal residue" evidence="11">
    <location>
        <position position="1"/>
    </location>
</feature>
<feature type="transmembrane region" description="Helical" evidence="8">
    <location>
        <begin position="684"/>
        <end position="703"/>
    </location>
</feature>
<keyword evidence="3 8" id="KW-0812">Transmembrane</keyword>
<feature type="transmembrane region" description="Helical" evidence="8">
    <location>
        <begin position="297"/>
        <end position="315"/>
    </location>
</feature>
<evidence type="ECO:0000256" key="4">
    <source>
        <dbReference type="ARBA" id="ARBA00022741"/>
    </source>
</evidence>
<dbReference type="InterPro" id="IPR017871">
    <property type="entry name" value="ABC_transporter-like_CS"/>
</dbReference>
<dbReference type="EMBL" id="BTSX01000002">
    <property type="protein sequence ID" value="GMS87152.1"/>
    <property type="molecule type" value="Genomic_DNA"/>
</dbReference>
<evidence type="ECO:0000313" key="11">
    <source>
        <dbReference type="EMBL" id="GMS87152.1"/>
    </source>
</evidence>
<keyword evidence="4" id="KW-0547">Nucleotide-binding</keyword>
<feature type="transmembrane region" description="Helical" evidence="8">
    <location>
        <begin position="830"/>
        <end position="850"/>
    </location>
</feature>
<dbReference type="SUPFAM" id="SSF90123">
    <property type="entry name" value="ABC transporter transmembrane region"/>
    <property type="match status" value="2"/>
</dbReference>
<dbReference type="Gene3D" id="3.40.50.300">
    <property type="entry name" value="P-loop containing nucleotide triphosphate hydrolases"/>
    <property type="match status" value="2"/>
</dbReference>
<dbReference type="InterPro" id="IPR011527">
    <property type="entry name" value="ABC1_TM_dom"/>
</dbReference>
<reference evidence="11" key="1">
    <citation type="submission" date="2023-10" db="EMBL/GenBank/DDBJ databases">
        <title>Genome assembly of Pristionchus species.</title>
        <authorList>
            <person name="Yoshida K."/>
            <person name="Sommer R.J."/>
        </authorList>
    </citation>
    <scope>NUCLEOTIDE SEQUENCE</scope>
    <source>
        <strain evidence="11">RS0144</strain>
    </source>
</reference>
<evidence type="ECO:0000256" key="5">
    <source>
        <dbReference type="ARBA" id="ARBA00022840"/>
    </source>
</evidence>
<dbReference type="Gene3D" id="1.20.1560.10">
    <property type="entry name" value="ABC transporter type 1, transmembrane domain"/>
    <property type="match status" value="1"/>
</dbReference>
<dbReference type="GO" id="GO:0090374">
    <property type="term" value="P:oligopeptide export from mitochondrion"/>
    <property type="evidence" value="ECO:0007669"/>
    <property type="project" value="TreeGrafter"/>
</dbReference>
<dbReference type="InterPro" id="IPR039421">
    <property type="entry name" value="Type_1_exporter"/>
</dbReference>
<evidence type="ECO:0000256" key="3">
    <source>
        <dbReference type="ARBA" id="ARBA00022692"/>
    </source>
</evidence>
<comment type="subcellular location">
    <subcellularLocation>
        <location evidence="1">Membrane</location>
        <topology evidence="1">Multi-pass membrane protein</topology>
    </subcellularLocation>
</comment>
<evidence type="ECO:0000256" key="6">
    <source>
        <dbReference type="ARBA" id="ARBA00022989"/>
    </source>
</evidence>
<evidence type="ECO:0000256" key="1">
    <source>
        <dbReference type="ARBA" id="ARBA00004141"/>
    </source>
</evidence>
<feature type="transmembrane region" description="Helical" evidence="8">
    <location>
        <begin position="723"/>
        <end position="748"/>
    </location>
</feature>
<evidence type="ECO:0000256" key="2">
    <source>
        <dbReference type="ARBA" id="ARBA00007577"/>
    </source>
</evidence>
<sequence>CMGDLNEDEIEEEPCSIAELFRFASRIDTVYITIGLLLSALTGILMPAITILSGQVANVYLVNSDRIVGNDDVLRQVIVYVILYAVSSVLQFVLSLIMQHFLLVATSRIIARLRREFLSAVLRQRSKVHSMRNSHNPFKFLCRNIDRIRDGLGEKISLVVRGCSMMLCALVVSFIFNWKVALVMCAVGPLCAIIMGSMGRFAAKPMRKQMECSAKANSLIEEVVLNVKTVQACNGQTEMVERFIKWMALGRKPAILVYFYNGFFEGLFFFVFYIITVCGFLMGVIESHNGGFEPGTVIVAANCVLMGAYFMGMLGPHMMALLKSRIAAAIIYKIIDRKSLHHDSRSSDAHTSERLRGDIKFEQVHFKYVTRDTPILNGLSWSASPGTSIALVGHSGCGKSTSVGLLTRQYGISQGQILVDGQNIDTIDPRTLRQNIGIVMQEPCLFNCTIRENIQLGRKWSGEGSDDDRIRTVLKIAHANIFVKKLENGLDTMIGDGGVRLSGGQKQRIAIARALFTDPPILILDEATSALDVESERLVQEALNEASQGRTTMTIAHRLSTLKDVHRIYVLEKGVVVQTGSHDQLLKEDGIYSMLAKTQSVEANTTTKHNEETVTISEKIIDTRLQDLHRYSTRASRNSVFSLRSATESRSKSITEYEVNQGNKTHQSSSTFLRMFTHGHYVKIFFAVLFSITRGFEIPLYVVQFKFLYAALNAPVDNYASELIRVCVLSVSIGIFIWLSLTLAYSFAGWSSESIIARIKSRILDKILHQDAAYFDQPDTSNATIVTDMNRHSANLIAGLDHRMVLFVYCCSSFTACSVIALVFNWKLGLIGLACSIVFTFLICVLFVVMTSETEKQSQRDNTTELAIEILEQTRTIQLMVAESYFEKCYESSQESLYPCIRKVSLLQSTIYALSQGGVYFFGFAGMVAGAHFVHAGEITSENMFTVSLALEFCGWCISFIYPAFPDLIKANDAARILYRYYDLPKNTDCGDEPQLSGAFTAKNINFAYPSRPAHKVANNLCVSADSGESIALVGPSGCGKSTLIGLLERFYSQQGGTIKMDGIDHRAIRMHHLRKQVALVGQEPVLFEGTIAENILLGTEGKTITDVMEACRMANAVNFIESLPHGYESDVGEKGRALSGGQKQRIAIARALVRNPKLLLLDEATSALDAESEKTVQEALSLAAHGRTSISIAHRLASIKDVDRIYFIEDGGVVESGSHVELIERGGKYAEYVKAQSLAT</sequence>
<keyword evidence="7 8" id="KW-0472">Membrane</keyword>